<dbReference type="Gene3D" id="3.40.1410.10">
    <property type="entry name" value="Chorismate lyase-like"/>
    <property type="match status" value="1"/>
</dbReference>
<dbReference type="SMART" id="SM00866">
    <property type="entry name" value="UTRA"/>
    <property type="match status" value="1"/>
</dbReference>
<dbReference type="InterPro" id="IPR036388">
    <property type="entry name" value="WH-like_DNA-bd_sf"/>
</dbReference>
<dbReference type="Proteomes" id="UP000050544">
    <property type="component" value="Unassembled WGS sequence"/>
</dbReference>
<evidence type="ECO:0000313" key="6">
    <source>
        <dbReference type="Proteomes" id="UP000050544"/>
    </source>
</evidence>
<dbReference type="Pfam" id="PF00392">
    <property type="entry name" value="GntR"/>
    <property type="match status" value="1"/>
</dbReference>
<dbReference type="GO" id="GO:0003700">
    <property type="term" value="F:DNA-binding transcription factor activity"/>
    <property type="evidence" value="ECO:0007669"/>
    <property type="project" value="InterPro"/>
</dbReference>
<dbReference type="EMBL" id="LGKO01000002">
    <property type="protein sequence ID" value="KPL83944.1"/>
    <property type="molecule type" value="Genomic_DNA"/>
</dbReference>
<dbReference type="InterPro" id="IPR000524">
    <property type="entry name" value="Tscrpt_reg_HTH_GntR"/>
</dbReference>
<comment type="caution">
    <text evidence="5">The sequence shown here is derived from an EMBL/GenBank/DDBJ whole genome shotgun (WGS) entry which is preliminary data.</text>
</comment>
<evidence type="ECO:0000256" key="3">
    <source>
        <dbReference type="ARBA" id="ARBA00023163"/>
    </source>
</evidence>
<organism evidence="5 6">
    <name type="scientific">Thermanaerothrix daxensis</name>
    <dbReference type="NCBI Taxonomy" id="869279"/>
    <lineage>
        <taxon>Bacteria</taxon>
        <taxon>Bacillati</taxon>
        <taxon>Chloroflexota</taxon>
        <taxon>Anaerolineae</taxon>
        <taxon>Anaerolineales</taxon>
        <taxon>Anaerolineaceae</taxon>
        <taxon>Thermanaerothrix</taxon>
    </lineage>
</organism>
<dbReference type="InterPro" id="IPR050679">
    <property type="entry name" value="Bact_HTH_transcr_reg"/>
</dbReference>
<evidence type="ECO:0000256" key="2">
    <source>
        <dbReference type="ARBA" id="ARBA00023125"/>
    </source>
</evidence>
<dbReference type="PRINTS" id="PR00035">
    <property type="entry name" value="HTHGNTR"/>
</dbReference>
<dbReference type="PROSITE" id="PS50949">
    <property type="entry name" value="HTH_GNTR"/>
    <property type="match status" value="1"/>
</dbReference>
<keyword evidence="3" id="KW-0804">Transcription</keyword>
<evidence type="ECO:0000313" key="5">
    <source>
        <dbReference type="EMBL" id="KPL83944.1"/>
    </source>
</evidence>
<dbReference type="SUPFAM" id="SSF64288">
    <property type="entry name" value="Chorismate lyase-like"/>
    <property type="match status" value="1"/>
</dbReference>
<proteinExistence type="predicted"/>
<accession>A0A0P6XWV7</accession>
<name>A0A0P6XWV7_9CHLR</name>
<keyword evidence="6" id="KW-1185">Reference proteome</keyword>
<dbReference type="GO" id="GO:0045892">
    <property type="term" value="P:negative regulation of DNA-templated transcription"/>
    <property type="evidence" value="ECO:0007669"/>
    <property type="project" value="TreeGrafter"/>
</dbReference>
<dbReference type="STRING" id="869279.SE15_01670"/>
<dbReference type="Gene3D" id="1.10.10.10">
    <property type="entry name" value="Winged helix-like DNA-binding domain superfamily/Winged helix DNA-binding domain"/>
    <property type="match status" value="1"/>
</dbReference>
<dbReference type="GO" id="GO:0003677">
    <property type="term" value="F:DNA binding"/>
    <property type="evidence" value="ECO:0007669"/>
    <property type="project" value="UniProtKB-KW"/>
</dbReference>
<dbReference type="PANTHER" id="PTHR44846:SF1">
    <property type="entry name" value="MANNOSYL-D-GLYCERATE TRANSPORT_METABOLISM SYSTEM REPRESSOR MNGR-RELATED"/>
    <property type="match status" value="1"/>
</dbReference>
<evidence type="ECO:0000259" key="4">
    <source>
        <dbReference type="PROSITE" id="PS50949"/>
    </source>
</evidence>
<protein>
    <recommendedName>
        <fullName evidence="4">HTH gntR-type domain-containing protein</fullName>
    </recommendedName>
</protein>
<dbReference type="InterPro" id="IPR028978">
    <property type="entry name" value="Chorismate_lyase_/UTRA_dom_sf"/>
</dbReference>
<dbReference type="Pfam" id="PF07702">
    <property type="entry name" value="UTRA"/>
    <property type="match status" value="1"/>
</dbReference>
<dbReference type="OrthoDB" id="146373at2"/>
<dbReference type="SUPFAM" id="SSF46785">
    <property type="entry name" value="Winged helix' DNA-binding domain"/>
    <property type="match status" value="1"/>
</dbReference>
<dbReference type="AlphaFoldDB" id="A0A0P6XWV7"/>
<feature type="domain" description="HTH gntR-type" evidence="4">
    <location>
        <begin position="10"/>
        <end position="78"/>
    </location>
</feature>
<sequence length="245" mass="28204">MVIPHPQPFTPLYYQIEQQILEEIHQGRLKPGDRLPSEPELSRRFGVSRITIRRALKDLSQQGIIYSRQGKGTFVAQARIREISGFRSFSDDIRARGLTPSSKVVEFTRLSADEVVAQRLNVEVGEPVYCLQRVRLANDQPVAFEIAYLPVRLCPDLERFDFNTTSLYAVLREHYRVFPTWAEAEIEASAASPEVAHHLGMKIGEPVLTAYRQTYTERFEVIEFVKSIYCGKRFTFYVGRQYIGN</sequence>
<dbReference type="CDD" id="cd07377">
    <property type="entry name" value="WHTH_GntR"/>
    <property type="match status" value="1"/>
</dbReference>
<dbReference type="InterPro" id="IPR011663">
    <property type="entry name" value="UTRA"/>
</dbReference>
<keyword evidence="1" id="KW-0805">Transcription regulation</keyword>
<dbReference type="SMART" id="SM00345">
    <property type="entry name" value="HTH_GNTR"/>
    <property type="match status" value="1"/>
</dbReference>
<keyword evidence="2" id="KW-0238">DNA-binding</keyword>
<dbReference type="InterPro" id="IPR036390">
    <property type="entry name" value="WH_DNA-bd_sf"/>
</dbReference>
<evidence type="ECO:0000256" key="1">
    <source>
        <dbReference type="ARBA" id="ARBA00023015"/>
    </source>
</evidence>
<dbReference type="RefSeq" id="WP_054520363.1">
    <property type="nucleotide sequence ID" value="NZ_LGKO01000002.1"/>
</dbReference>
<reference evidence="5 6" key="1">
    <citation type="submission" date="2015-07" db="EMBL/GenBank/DDBJ databases">
        <title>Whole genome sequence of Thermanaerothrix daxensis DSM 23592.</title>
        <authorList>
            <person name="Hemp J."/>
            <person name="Ward L.M."/>
            <person name="Pace L.A."/>
            <person name="Fischer W.W."/>
        </authorList>
    </citation>
    <scope>NUCLEOTIDE SEQUENCE [LARGE SCALE GENOMIC DNA]</scope>
    <source>
        <strain evidence="5 6">GNS-1</strain>
    </source>
</reference>
<dbReference type="FunFam" id="1.10.10.10:FF:000079">
    <property type="entry name" value="GntR family transcriptional regulator"/>
    <property type="match status" value="1"/>
</dbReference>
<dbReference type="PANTHER" id="PTHR44846">
    <property type="entry name" value="MANNOSYL-D-GLYCERATE TRANSPORT/METABOLISM SYSTEM REPRESSOR MNGR-RELATED"/>
    <property type="match status" value="1"/>
</dbReference>
<gene>
    <name evidence="5" type="ORF">SE15_01670</name>
</gene>